<dbReference type="EMBL" id="CYYA01000010">
    <property type="protein sequence ID" value="CUN06309.1"/>
    <property type="molecule type" value="Genomic_DNA"/>
</dbReference>
<evidence type="ECO:0000256" key="3">
    <source>
        <dbReference type="ARBA" id="ARBA00022729"/>
    </source>
</evidence>
<feature type="domain" description="SpaA-like prealbumin fold" evidence="5">
    <location>
        <begin position="818"/>
        <end position="896"/>
    </location>
</feature>
<dbReference type="Pfam" id="PF17802">
    <property type="entry name" value="SpaA"/>
    <property type="match status" value="3"/>
</dbReference>
<sequence length="970" mass="108542">MKTKGKSIFFICLAMIVSSVILFSVIYSGQMVSAAQRVETYKDNGEDESEMTQESIQSQEKTVREQAEYMEELEEEQNIAHSEILEVMGVRNALAVKMNTIERALQTMTLTKSPQKMFAAYYADGTFNGQESVLYLNQEVVWCLEPSELVGNVGKGVTYALADPGDAAQWLQNRYGWSWNKINNLAKAVCFAKQYFGDHGLCGYALVQDLIWSEIQPYEDAGETGYYLLTNGAGNTTYQCEHLNTREKVNEAIQAVWQQFYAYNTLPSYQGKTISVMPGQTCWIPDTNGVTDKTSFIVPDGVQVIPGWHENHGGIWLKADESLAGRTVTVNLYKNEIPAGSEGILVYGATDKKRQSVGMWSGAISPTYGSFRIICERDAYLNARYEARDAVAPSIDLHIQKTDAQTGKNLAGAVFEISMDGQKVASVVTDTEGKAAYHWRGEVLYTSYYESVQPVNMFSDWKSAYEAARRDVKQQVQDAVTQLKSATTHIWRVEEVQAPEGYARNEEVWEQTFDLNTLAVEVQYTNVPENGYLKLQKVSGNPEITKHNPCYSLEGAEYGVYQCLEDAQKDVGRIVTLKTDATGASDMQTICAGIYYIKEVTASLGYQYCAEQTEIGLPEGIHRVTVKSEETTEVRCVEEPAGKTLLLNLQKYEQEHGMTVGPGTASLQGAVFALEYYATTDPLHDNMPPVRTWYYQTDNNGQIYSTGEAYLVPELTESDGSVLWSDELYREENGNVFYPIGTYRIREISAPKYFKLEGNMHFVENTDVCPDVKTGLDAVLRQPYSGASAELYAMGKKSHGEILIQNLSVHAYDKLHYGSITLYKTTADGKKRPLSGVEFHMTGQTDQDTYTAVSDENGKVVWDHLAPQVYVITEVKTAEGKNLLQDSIEVKLPMEMNLEDLVKNGQKEEDAVYDVMTGKYCFYDLTYRIGNTAILEMPFTGRRGWKVYGVLICGLVLLAAGIVFQRHKSI</sequence>
<dbReference type="InterPro" id="IPR013783">
    <property type="entry name" value="Ig-like_fold"/>
</dbReference>
<dbReference type="InterPro" id="IPR041033">
    <property type="entry name" value="SpaA_PFL_dom_1"/>
</dbReference>
<dbReference type="Proteomes" id="UP000095492">
    <property type="component" value="Unassembled WGS sequence"/>
</dbReference>
<dbReference type="PANTHER" id="PTHR36108">
    <property type="entry name" value="COLOSSIN-B-RELATED"/>
    <property type="match status" value="1"/>
</dbReference>
<accession>A0A173TVE9</accession>
<keyword evidence="4" id="KW-1133">Transmembrane helix</keyword>
<evidence type="ECO:0000313" key="7">
    <source>
        <dbReference type="Proteomes" id="UP000095492"/>
    </source>
</evidence>
<feature type="domain" description="SpaA-like prealbumin fold" evidence="5">
    <location>
        <begin position="552"/>
        <end position="619"/>
    </location>
</feature>
<dbReference type="STRING" id="39490.ERS852448_01693"/>
<reference evidence="6 7" key="1">
    <citation type="submission" date="2015-09" db="EMBL/GenBank/DDBJ databases">
        <authorList>
            <consortium name="Pathogen Informatics"/>
        </authorList>
    </citation>
    <scope>NUCLEOTIDE SEQUENCE [LARGE SCALE GENOMIC DNA]</scope>
    <source>
        <strain evidence="6 7">2789STDY5608891</strain>
    </source>
</reference>
<dbReference type="PANTHER" id="PTHR36108:SF13">
    <property type="entry name" value="COLOSSIN-B-RELATED"/>
    <property type="match status" value="1"/>
</dbReference>
<dbReference type="AlphaFoldDB" id="A0A173TVE9"/>
<keyword evidence="4" id="KW-0472">Membrane</keyword>
<dbReference type="SUPFAM" id="SSF49478">
    <property type="entry name" value="Cna protein B-type domain"/>
    <property type="match status" value="1"/>
</dbReference>
<protein>
    <submittedName>
        <fullName evidence="6">Predicted outer membrane protein</fullName>
    </submittedName>
</protein>
<feature type="domain" description="SpaA-like prealbumin fold" evidence="5">
    <location>
        <begin position="397"/>
        <end position="436"/>
    </location>
</feature>
<evidence type="ECO:0000313" key="6">
    <source>
        <dbReference type="EMBL" id="CUN06309.1"/>
    </source>
</evidence>
<organism evidence="6 7">
    <name type="scientific">Eubacterium ramulus</name>
    <dbReference type="NCBI Taxonomy" id="39490"/>
    <lineage>
        <taxon>Bacteria</taxon>
        <taxon>Bacillati</taxon>
        <taxon>Bacillota</taxon>
        <taxon>Clostridia</taxon>
        <taxon>Eubacteriales</taxon>
        <taxon>Eubacteriaceae</taxon>
        <taxon>Eubacterium</taxon>
    </lineage>
</organism>
<keyword evidence="3" id="KW-0732">Signal</keyword>
<keyword evidence="4" id="KW-0812">Transmembrane</keyword>
<dbReference type="RefSeq" id="WP_055290309.1">
    <property type="nucleotide sequence ID" value="NZ_CP173382.1"/>
</dbReference>
<evidence type="ECO:0000256" key="2">
    <source>
        <dbReference type="ARBA" id="ARBA00022525"/>
    </source>
</evidence>
<dbReference type="OrthoDB" id="1771682at2"/>
<dbReference type="Gene3D" id="2.60.40.10">
    <property type="entry name" value="Immunoglobulins"/>
    <property type="match status" value="3"/>
</dbReference>
<dbReference type="GeneID" id="97391808"/>
<evidence type="ECO:0000259" key="5">
    <source>
        <dbReference type="Pfam" id="PF17802"/>
    </source>
</evidence>
<feature type="transmembrane region" description="Helical" evidence="4">
    <location>
        <begin position="7"/>
        <end position="27"/>
    </location>
</feature>
<feature type="transmembrane region" description="Helical" evidence="4">
    <location>
        <begin position="945"/>
        <end position="964"/>
    </location>
</feature>
<proteinExistence type="inferred from homology"/>
<gene>
    <name evidence="6" type="ORF">ERS852448_01693</name>
</gene>
<keyword evidence="2" id="KW-0964">Secreted</keyword>
<evidence type="ECO:0000256" key="4">
    <source>
        <dbReference type="SAM" id="Phobius"/>
    </source>
</evidence>
<evidence type="ECO:0000256" key="1">
    <source>
        <dbReference type="ARBA" id="ARBA00007257"/>
    </source>
</evidence>
<name>A0A173TVE9_EUBRA</name>
<comment type="similarity">
    <text evidence="1">Belongs to the serine-aspartate repeat-containing protein (SDr) family.</text>
</comment>